<name>A0ABQ2XPF9_9BURK</name>
<dbReference type="Proteomes" id="UP000653343">
    <property type="component" value="Unassembled WGS sequence"/>
</dbReference>
<evidence type="ECO:0000256" key="1">
    <source>
        <dbReference type="SAM" id="Phobius"/>
    </source>
</evidence>
<accession>A0ABQ2XPF9</accession>
<keyword evidence="3" id="KW-1185">Reference proteome</keyword>
<reference evidence="3" key="1">
    <citation type="journal article" date="2019" name="Int. J. Syst. Evol. Microbiol.">
        <title>The Global Catalogue of Microorganisms (GCM) 10K type strain sequencing project: providing services to taxonomists for standard genome sequencing and annotation.</title>
        <authorList>
            <consortium name="The Broad Institute Genomics Platform"/>
            <consortium name="The Broad Institute Genome Sequencing Center for Infectious Disease"/>
            <person name="Wu L."/>
            <person name="Ma J."/>
        </authorList>
    </citation>
    <scope>NUCLEOTIDE SEQUENCE [LARGE SCALE GENOMIC DNA]</scope>
    <source>
        <strain evidence="3">KCTC 23917</strain>
    </source>
</reference>
<evidence type="ECO:0000313" key="2">
    <source>
        <dbReference type="EMBL" id="GGX27781.1"/>
    </source>
</evidence>
<protein>
    <recommendedName>
        <fullName evidence="4">DUF1772 domain-containing protein</fullName>
    </recommendedName>
</protein>
<organism evidence="2 3">
    <name type="scientific">Undibacterium squillarum</name>
    <dbReference type="NCBI Taxonomy" id="1131567"/>
    <lineage>
        <taxon>Bacteria</taxon>
        <taxon>Pseudomonadati</taxon>
        <taxon>Pseudomonadota</taxon>
        <taxon>Betaproteobacteria</taxon>
        <taxon>Burkholderiales</taxon>
        <taxon>Oxalobacteraceae</taxon>
        <taxon>Undibacterium</taxon>
    </lineage>
</organism>
<dbReference type="EMBL" id="BMYU01000001">
    <property type="protein sequence ID" value="GGX27781.1"/>
    <property type="molecule type" value="Genomic_DNA"/>
</dbReference>
<evidence type="ECO:0000313" key="3">
    <source>
        <dbReference type="Proteomes" id="UP000653343"/>
    </source>
</evidence>
<keyword evidence="1" id="KW-0812">Transmembrane</keyword>
<sequence length="100" mass="10607">MSGIQLILALITLLCAVAFYFAGTKPLLNVVDYAALKDPAAFNRYVSKLMLIPAAIAAMSSLISYSYPALAVPLLFSFPVSVLALVVWIASGSKHFAGNL</sequence>
<feature type="transmembrane region" description="Helical" evidence="1">
    <location>
        <begin position="45"/>
        <end position="65"/>
    </location>
</feature>
<comment type="caution">
    <text evidence="2">The sequence shown here is derived from an EMBL/GenBank/DDBJ whole genome shotgun (WGS) entry which is preliminary data.</text>
</comment>
<proteinExistence type="predicted"/>
<gene>
    <name evidence="2" type="ORF">GCM10010946_00550</name>
</gene>
<keyword evidence="1" id="KW-0472">Membrane</keyword>
<keyword evidence="1" id="KW-1133">Transmembrane helix</keyword>
<feature type="transmembrane region" description="Helical" evidence="1">
    <location>
        <begin position="71"/>
        <end position="90"/>
    </location>
</feature>
<evidence type="ECO:0008006" key="4">
    <source>
        <dbReference type="Google" id="ProtNLM"/>
    </source>
</evidence>
<feature type="transmembrane region" description="Helical" evidence="1">
    <location>
        <begin position="6"/>
        <end position="24"/>
    </location>
</feature>
<dbReference type="RefSeq" id="WP_189355023.1">
    <property type="nucleotide sequence ID" value="NZ_BMYU01000001.1"/>
</dbReference>